<dbReference type="InterPro" id="IPR032199">
    <property type="entry name" value="RMI1_C"/>
</dbReference>
<feature type="domain" description="RecQ mediated genome instability protein 1 OB-fold" evidence="3">
    <location>
        <begin position="197"/>
        <end position="276"/>
    </location>
</feature>
<dbReference type="Pfam" id="PF14693">
    <property type="entry name" value="Ribosomal_TL5_C"/>
    <property type="match status" value="1"/>
</dbReference>
<feature type="domain" description="Large ribosomal subunit protein bL25 beta" evidence="4">
    <location>
        <begin position="71"/>
        <end position="145"/>
    </location>
</feature>
<protein>
    <recommendedName>
        <fullName evidence="2">RecQ-mediated genome instability protein 1</fullName>
    </recommendedName>
</protein>
<dbReference type="Proteomes" id="UP001445335">
    <property type="component" value="Unassembled WGS sequence"/>
</dbReference>
<dbReference type="GO" id="GO:0006412">
    <property type="term" value="P:translation"/>
    <property type="evidence" value="ECO:0007669"/>
    <property type="project" value="InterPro"/>
</dbReference>
<dbReference type="AlphaFoldDB" id="A0AAW1SJQ7"/>
<gene>
    <name evidence="6" type="ORF">WJX81_006044</name>
</gene>
<dbReference type="InterPro" id="IPR037121">
    <property type="entry name" value="Ribosomal_bL25_C"/>
</dbReference>
<evidence type="ECO:0000313" key="7">
    <source>
        <dbReference type="Proteomes" id="UP001445335"/>
    </source>
</evidence>
<comment type="caution">
    <text evidence="6">The sequence shown here is derived from an EMBL/GenBank/DDBJ whole genome shotgun (WGS) entry which is preliminary data.</text>
</comment>
<evidence type="ECO:0000259" key="5">
    <source>
        <dbReference type="Pfam" id="PF16099"/>
    </source>
</evidence>
<evidence type="ECO:0000256" key="1">
    <source>
        <dbReference type="ARBA" id="ARBA00006395"/>
    </source>
</evidence>
<name>A0AAW1SJQ7_9CHLO</name>
<dbReference type="GO" id="GO:0031422">
    <property type="term" value="C:RecQ family helicase-topoisomerase III complex"/>
    <property type="evidence" value="ECO:0007669"/>
    <property type="project" value="TreeGrafter"/>
</dbReference>
<comment type="similarity">
    <text evidence="1">Belongs to the RMI1 family.</text>
</comment>
<accession>A0AAW1SJQ7</accession>
<dbReference type="GO" id="GO:0000724">
    <property type="term" value="P:double-strand break repair via homologous recombination"/>
    <property type="evidence" value="ECO:0007669"/>
    <property type="project" value="TreeGrafter"/>
</dbReference>
<feature type="domain" description="RecQ-mediated genome instability protein 1 C-terminal OB-fold" evidence="5">
    <location>
        <begin position="305"/>
        <end position="391"/>
    </location>
</feature>
<evidence type="ECO:0000259" key="4">
    <source>
        <dbReference type="Pfam" id="PF14693"/>
    </source>
</evidence>
<keyword evidence="7" id="KW-1185">Reference proteome</keyword>
<dbReference type="InterPro" id="IPR020057">
    <property type="entry name" value="Ribosomal_bL25_b-dom"/>
</dbReference>
<dbReference type="InterPro" id="IPR013894">
    <property type="entry name" value="RMI1_OB"/>
</dbReference>
<dbReference type="SUPFAM" id="SSF50715">
    <property type="entry name" value="Ribosomal protein L25-like"/>
    <property type="match status" value="1"/>
</dbReference>
<dbReference type="Pfam" id="PF16099">
    <property type="entry name" value="RMI1_C"/>
    <property type="match status" value="1"/>
</dbReference>
<reference evidence="6 7" key="1">
    <citation type="journal article" date="2024" name="Nat. Commun.">
        <title>Phylogenomics reveals the evolutionary origins of lichenization in chlorophyte algae.</title>
        <authorList>
            <person name="Puginier C."/>
            <person name="Libourel C."/>
            <person name="Otte J."/>
            <person name="Skaloud P."/>
            <person name="Haon M."/>
            <person name="Grisel S."/>
            <person name="Petersen M."/>
            <person name="Berrin J.G."/>
            <person name="Delaux P.M."/>
            <person name="Dal Grande F."/>
            <person name="Keller J."/>
        </authorList>
    </citation>
    <scope>NUCLEOTIDE SEQUENCE [LARGE SCALE GENOMIC DNA]</scope>
    <source>
        <strain evidence="6 7">SAG 245.80</strain>
    </source>
</reference>
<organism evidence="6 7">
    <name type="scientific">Elliptochloris bilobata</name>
    <dbReference type="NCBI Taxonomy" id="381761"/>
    <lineage>
        <taxon>Eukaryota</taxon>
        <taxon>Viridiplantae</taxon>
        <taxon>Chlorophyta</taxon>
        <taxon>core chlorophytes</taxon>
        <taxon>Trebouxiophyceae</taxon>
        <taxon>Trebouxiophyceae incertae sedis</taxon>
        <taxon>Elliptochloris clade</taxon>
        <taxon>Elliptochloris</taxon>
    </lineage>
</organism>
<dbReference type="InterPro" id="IPR042470">
    <property type="entry name" value="RMI1_N_C_sf"/>
</dbReference>
<dbReference type="Gene3D" id="2.40.50.770">
    <property type="entry name" value="RecQ-mediated genome instability protein Rmi1, C-terminal domain"/>
    <property type="match status" value="1"/>
</dbReference>
<dbReference type="InterPro" id="IPR011035">
    <property type="entry name" value="Ribosomal_bL25/Gln-tRNA_synth"/>
</dbReference>
<dbReference type="GO" id="GO:0016604">
    <property type="term" value="C:nuclear body"/>
    <property type="evidence" value="ECO:0007669"/>
    <property type="project" value="TreeGrafter"/>
</dbReference>
<dbReference type="Pfam" id="PF08585">
    <property type="entry name" value="RMI1_N_C"/>
    <property type="match status" value="1"/>
</dbReference>
<dbReference type="EMBL" id="JALJOU010000002">
    <property type="protein sequence ID" value="KAK9845921.1"/>
    <property type="molecule type" value="Genomic_DNA"/>
</dbReference>
<evidence type="ECO:0000259" key="3">
    <source>
        <dbReference type="Pfam" id="PF08585"/>
    </source>
</evidence>
<proteinExistence type="inferred from homology"/>
<dbReference type="PANTHER" id="PTHR14790:SF15">
    <property type="entry name" value="RECQ-MEDIATED GENOME INSTABILITY PROTEIN 1"/>
    <property type="match status" value="1"/>
</dbReference>
<dbReference type="PANTHER" id="PTHR14790">
    <property type="entry name" value="RECQ-MEDIATED GENOME INSTABILITY PROTEIN 1 RMI1"/>
    <property type="match status" value="1"/>
</dbReference>
<evidence type="ECO:0000256" key="2">
    <source>
        <dbReference type="ARBA" id="ARBA00018987"/>
    </source>
</evidence>
<dbReference type="Gene3D" id="2.170.120.20">
    <property type="entry name" value="Ribosomal protein L25, beta domain"/>
    <property type="match status" value="1"/>
</dbReference>
<sequence>MLLALDSKDISSLVKEYGRTGLASRRFTLRVMGVNDEATEYPVLPRQVHRNAVTDVVENVTFMHCPSERRVLVHVPVRLLGAETCPGVKRGGYLNLIRRKIRCSCPGDTVPAYVEVDVSNLELNQRVLLSDISFPPGVTISVKETVTPSVIAKFLVSDLNAAGSGCLPADIQSWHDRLLAGRYTLQADEMCNVAAEAKQRYEKQHKHRMLKLSLTDGKSRVFGYEHRSIPALLESLPAGTKVALTDAKVRRGVLLLRPENVVVLGGQVERLEAARQRALARWHQPAMGRSAQARGAAAPDLPTPEYTLALVVSDDGGDDDCDAIVCPTLLQDTLGMSPAELCAALAEGPESRVREEAVSRVQDLQTFLSTFHGVLDLRLESAEEGPVVTNWAADDEMQE</sequence>
<dbReference type="GO" id="GO:0000712">
    <property type="term" value="P:resolution of meiotic recombination intermediates"/>
    <property type="evidence" value="ECO:0007669"/>
    <property type="project" value="TreeGrafter"/>
</dbReference>
<dbReference type="GO" id="GO:0000166">
    <property type="term" value="F:nucleotide binding"/>
    <property type="evidence" value="ECO:0007669"/>
    <property type="project" value="InterPro"/>
</dbReference>
<evidence type="ECO:0000313" key="6">
    <source>
        <dbReference type="EMBL" id="KAK9845921.1"/>
    </source>
</evidence>